<dbReference type="Pfam" id="PF07715">
    <property type="entry name" value="Plug"/>
    <property type="match status" value="1"/>
</dbReference>
<evidence type="ECO:0000256" key="2">
    <source>
        <dbReference type="SAM" id="SignalP"/>
    </source>
</evidence>
<feature type="chain" id="PRO_5039658185" evidence="2">
    <location>
        <begin position="25"/>
        <end position="1080"/>
    </location>
</feature>
<keyword evidence="1" id="KW-1134">Transmembrane beta strand</keyword>
<keyword evidence="1" id="KW-0472">Membrane</keyword>
<reference evidence="4" key="1">
    <citation type="submission" date="2021-06" db="EMBL/GenBank/DDBJ databases">
        <authorList>
            <person name="Huq M.A."/>
        </authorList>
    </citation>
    <scope>NUCLEOTIDE SEQUENCE</scope>
    <source>
        <strain evidence="4">MAH-26</strain>
    </source>
</reference>
<keyword evidence="1" id="KW-0813">Transport</keyword>
<dbReference type="NCBIfam" id="TIGR04056">
    <property type="entry name" value="OMP_RagA_SusC"/>
    <property type="match status" value="1"/>
</dbReference>
<dbReference type="AlphaFoldDB" id="A0A9E2S5Z9"/>
<keyword evidence="4" id="KW-0675">Receptor</keyword>
<dbReference type="EMBL" id="JAHSPG010000004">
    <property type="protein sequence ID" value="MBV4357278.1"/>
    <property type="molecule type" value="Genomic_DNA"/>
</dbReference>
<comment type="subcellular location">
    <subcellularLocation>
        <location evidence="1">Cell outer membrane</location>
        <topology evidence="1">Multi-pass membrane protein</topology>
    </subcellularLocation>
</comment>
<sequence>MKLITKKCLLAFSLTLLLGAAAIAQTRTITGTVKDQNGAPLKGVSVWVKGTKTGSTTDDMGNYSLSVDKNAVLILSFTGYASKEIKVSASQSSFTTQLAVADKSLDDVVVVGYGKQKKINMTGAVETISAKQLENRPVTSASALLQGTAPGIVFSTPSGGNTPGSSPTMQIRGQALLGGATSPLVVIDGIPTEGMGEFNSLNPNDIESISVLKDAAASAVYGARAPFGVLVVTTKMAKRNEKPSFTYSGNFSNVKAVRMPHSVDSYTFALSKNQAMINNGNAAPFTTAALDLLQDVVSNPGKHTLEELNPTYTNGTLWGNAYQVYNNNDPVGIWMKTSRRQQHDISIKGGSDKTTYYLSAAYVNQPGILNFISSIDNFKRFNINAGLVSQVNDWARITYRTRYSLSEAKAPVGEAGLGRDRIYQFAYGGWPVSPIVNPNGSYSNMTKIASSVDGGNVDNKAHLLDNILAIDLDLAKGWTVHADGTWRMSFSDYQTLKKQAYEIQPDGTPLSIPLMETSIAKTSALSTYWTVQGYSAYEHNLGKHNLRIQAGAQAEETNNKSMNGYVQGLYMPDLPAFVTGYGTPALGDALSTWATAGFFGRFNYNYDNRYLLELNGRYDGSGRYSADNRWGFFPSASAGWNMSNEKFWESISPIVNRAKLRVSYGTVGNQGNGGYVHVSTMTTGTQSAWIFDGKRLPYVNPPGIVNMDLTWEKFTTANFGLELGFFHNRLTAEFDYFNRNSWDNQGPSTPVPFVLGALAPAANNAAFVTKGWESQLKWTDKINKRWDYTVGFNLSDATSKVTEYNNTTGVHALSDWYVGKQFGEIWGYTSNRLLNQNDFPDPSKITAQQTTISQSKIFAKWYAGDVKYEDLDGDKIISPGNSTLESHGDLSKIGNSTPRYRFAFNFGTGYNIPKAGRVDVSVFLEGVGKRDVFMSGNYVFWGYAYTGSTIGTGIYQGKQMDYYRDANSDPRLLAALGQNVDSYFPRPYHNTGNEGAKNFQTSTRYMLNGAYMRLKNIMATYTLPSQWLNHVKVQNCRIYFSAENIAVLSKMPKYIDPEAVSNGLMYPEQATYSFGVNLGF</sequence>
<dbReference type="InterPro" id="IPR039426">
    <property type="entry name" value="TonB-dep_rcpt-like"/>
</dbReference>
<dbReference type="Proteomes" id="UP000812270">
    <property type="component" value="Unassembled WGS sequence"/>
</dbReference>
<protein>
    <submittedName>
        <fullName evidence="4">TonB-dependent receptor</fullName>
    </submittedName>
</protein>
<dbReference type="InterPro" id="IPR023997">
    <property type="entry name" value="TonB-dep_OMP_SusC/RagA_CS"/>
</dbReference>
<dbReference type="PROSITE" id="PS52016">
    <property type="entry name" value="TONB_DEPENDENT_REC_3"/>
    <property type="match status" value="1"/>
</dbReference>
<evidence type="ECO:0000313" key="4">
    <source>
        <dbReference type="EMBL" id="MBV4357278.1"/>
    </source>
</evidence>
<dbReference type="InterPro" id="IPR012910">
    <property type="entry name" value="Plug_dom"/>
</dbReference>
<comment type="caution">
    <text evidence="4">The sequence shown here is derived from an EMBL/GenBank/DDBJ whole genome shotgun (WGS) entry which is preliminary data.</text>
</comment>
<dbReference type="GO" id="GO:0009279">
    <property type="term" value="C:cell outer membrane"/>
    <property type="evidence" value="ECO:0007669"/>
    <property type="project" value="UniProtKB-SubCell"/>
</dbReference>
<comment type="similarity">
    <text evidence="1">Belongs to the TonB-dependent receptor family.</text>
</comment>
<evidence type="ECO:0000259" key="3">
    <source>
        <dbReference type="Pfam" id="PF07715"/>
    </source>
</evidence>
<dbReference type="NCBIfam" id="TIGR04057">
    <property type="entry name" value="SusC_RagA_signa"/>
    <property type="match status" value="1"/>
</dbReference>
<dbReference type="RefSeq" id="WP_217790923.1">
    <property type="nucleotide sequence ID" value="NZ_JAHSPG010000004.1"/>
</dbReference>
<accession>A0A9E2S5Z9</accession>
<dbReference type="InterPro" id="IPR023996">
    <property type="entry name" value="TonB-dep_OMP_SusC/RagA"/>
</dbReference>
<keyword evidence="1" id="KW-0998">Cell outer membrane</keyword>
<keyword evidence="2" id="KW-0732">Signal</keyword>
<keyword evidence="1" id="KW-0812">Transmembrane</keyword>
<dbReference type="Pfam" id="PF13715">
    <property type="entry name" value="CarbopepD_reg_2"/>
    <property type="match status" value="1"/>
</dbReference>
<evidence type="ECO:0000256" key="1">
    <source>
        <dbReference type="PROSITE-ProRule" id="PRU01360"/>
    </source>
</evidence>
<gene>
    <name evidence="4" type="ORF">KTO63_08985</name>
</gene>
<feature type="signal peptide" evidence="2">
    <location>
        <begin position="1"/>
        <end position="24"/>
    </location>
</feature>
<evidence type="ECO:0000313" key="5">
    <source>
        <dbReference type="Proteomes" id="UP000812270"/>
    </source>
</evidence>
<name>A0A9E2S5Z9_9BACT</name>
<proteinExistence type="inferred from homology"/>
<keyword evidence="5" id="KW-1185">Reference proteome</keyword>
<feature type="domain" description="TonB-dependent receptor plug" evidence="3">
    <location>
        <begin position="118"/>
        <end position="229"/>
    </location>
</feature>
<organism evidence="4 5">
    <name type="scientific">Pinibacter aurantiacus</name>
    <dbReference type="NCBI Taxonomy" id="2851599"/>
    <lineage>
        <taxon>Bacteria</taxon>
        <taxon>Pseudomonadati</taxon>
        <taxon>Bacteroidota</taxon>
        <taxon>Chitinophagia</taxon>
        <taxon>Chitinophagales</taxon>
        <taxon>Chitinophagaceae</taxon>
        <taxon>Pinibacter</taxon>
    </lineage>
</organism>